<dbReference type="Proteomes" id="UP000194127">
    <property type="component" value="Unassembled WGS sequence"/>
</dbReference>
<dbReference type="STRING" id="670580.A0A1X6MVY5"/>
<evidence type="ECO:0000313" key="2">
    <source>
        <dbReference type="Proteomes" id="UP000194127"/>
    </source>
</evidence>
<gene>
    <name evidence="1" type="ORF">POSPLADRAFT_1147907</name>
</gene>
<evidence type="ECO:0000313" key="1">
    <source>
        <dbReference type="EMBL" id="OSX60534.1"/>
    </source>
</evidence>
<dbReference type="AlphaFoldDB" id="A0A1X6MVY5"/>
<keyword evidence="2" id="KW-1185">Reference proteome</keyword>
<protein>
    <submittedName>
        <fullName evidence="1">Uncharacterized protein</fullName>
    </submittedName>
</protein>
<proteinExistence type="predicted"/>
<organism evidence="1 2">
    <name type="scientific">Postia placenta MAD-698-R-SB12</name>
    <dbReference type="NCBI Taxonomy" id="670580"/>
    <lineage>
        <taxon>Eukaryota</taxon>
        <taxon>Fungi</taxon>
        <taxon>Dikarya</taxon>
        <taxon>Basidiomycota</taxon>
        <taxon>Agaricomycotina</taxon>
        <taxon>Agaricomycetes</taxon>
        <taxon>Polyporales</taxon>
        <taxon>Adustoporiaceae</taxon>
        <taxon>Rhodonia</taxon>
    </lineage>
</organism>
<accession>A0A1X6MVY5</accession>
<dbReference type="GeneID" id="36331061"/>
<name>A0A1X6MVY5_9APHY</name>
<reference evidence="1 2" key="1">
    <citation type="submission" date="2017-04" db="EMBL/GenBank/DDBJ databases">
        <title>Genome Sequence of the Model Brown-Rot Fungus Postia placenta SB12.</title>
        <authorList>
            <consortium name="DOE Joint Genome Institute"/>
            <person name="Gaskell J."/>
            <person name="Kersten P."/>
            <person name="Larrondo L.F."/>
            <person name="Canessa P."/>
            <person name="Martinez D."/>
            <person name="Hibbett D."/>
            <person name="Schmoll M."/>
            <person name="Kubicek C.P."/>
            <person name="Martinez A.T."/>
            <person name="Yadav J."/>
            <person name="Master E."/>
            <person name="Magnuson J.K."/>
            <person name="James T."/>
            <person name="Yaver D."/>
            <person name="Berka R."/>
            <person name="Labutti K."/>
            <person name="Lipzen A."/>
            <person name="Aerts A."/>
            <person name="Barry K."/>
            <person name="Henrissat B."/>
            <person name="Blanchette R."/>
            <person name="Grigoriev I."/>
            <person name="Cullen D."/>
        </authorList>
    </citation>
    <scope>NUCLEOTIDE SEQUENCE [LARGE SCALE GENOMIC DNA]</scope>
    <source>
        <strain evidence="1 2">MAD-698-R-SB12</strain>
    </source>
</reference>
<sequence>MSRGLFQINGQSAAGIDGPVGTHEAWQTIGVGLRLLMDGDGSTVVRRYLGLEQKREALYGMCVSDGRPTHPFHQSLTGQKLPASLQSAPDVMVKTCKQVYLQNGDTCIPDRFVIIQNPCNPIQTYVASVQEIIQIHGSPAELVGRPDGLLVQSVASPGPTIHYAMPCLRLTNEWGLVCLKVSHNEPGDLMLNTAQMCASVHVQRFRIPSQDLDVARIITESAAREVQFQQAKKMWKLSRRPLRA</sequence>
<dbReference type="RefSeq" id="XP_024337328.1">
    <property type="nucleotide sequence ID" value="XM_024486112.1"/>
</dbReference>
<dbReference type="EMBL" id="KZ110600">
    <property type="protein sequence ID" value="OSX60534.1"/>
    <property type="molecule type" value="Genomic_DNA"/>
</dbReference>
<dbReference type="OrthoDB" id="3264327at2759"/>